<keyword evidence="6" id="KW-0378">Hydrolase</keyword>
<dbReference type="Proteomes" id="UP000193200">
    <property type="component" value="Unassembled WGS sequence"/>
</dbReference>
<evidence type="ECO:0000256" key="2">
    <source>
        <dbReference type="ARBA" id="ARBA00010973"/>
    </source>
</evidence>
<comment type="function">
    <text evidence="1">Is involved in generating a small heat-stable compound (Nod), an acylated oligomer of N-acetylglucosamine, that stimulates mitosis in various plant protoplasts.</text>
</comment>
<evidence type="ECO:0000256" key="1">
    <source>
        <dbReference type="ARBA" id="ARBA00003236"/>
    </source>
</evidence>
<dbReference type="PANTHER" id="PTHR43123:SF1">
    <property type="entry name" value="POLYSACCHARIDE DEACETYLASE-RELATED"/>
    <property type="match status" value="1"/>
</dbReference>
<comment type="similarity">
    <text evidence="2">Belongs to the polysaccharide deacetylase family.</text>
</comment>
<evidence type="ECO:0000313" key="6">
    <source>
        <dbReference type="EMBL" id="SLN75247.1"/>
    </source>
</evidence>
<protein>
    <recommendedName>
        <fullName evidence="3">Chitooligosaccharide deacetylase</fullName>
    </recommendedName>
    <alternativeName>
        <fullName evidence="4">Nodulation protein B</fullName>
    </alternativeName>
</protein>
<sequence>MTGEVGDKRERDFLGYGMNRPDPKWPNDAKLALSFVVNLEEGAEDSFEDGQPVNDKLGEFQSILPDGQRDLAIEQFHEYGLRAGVWRILDLFDRYERKVTFYMCGRAVERTPQVAAEIVARGHEPALHGYRWYCHARFEDYETEKREIEKATEIIENVTGERPRGFYSMWAPSLNTRTILQEMDFVYDSNEYNDDLPYYRAVRGGPMLVVPYSLDTNDFKFIVGDPFGAPSAFLEYLKRSVEVLIEEGERGGPKLLNIGLHLRIVGRPGRLWAIQQLLEYLKSLGDDVWVARRIDIARHWLSTNPPVQDT</sequence>
<dbReference type="GO" id="GO:0005975">
    <property type="term" value="P:carbohydrate metabolic process"/>
    <property type="evidence" value="ECO:0007669"/>
    <property type="project" value="InterPro"/>
</dbReference>
<dbReference type="Gene3D" id="3.20.20.370">
    <property type="entry name" value="Glycoside hydrolase/deacetylase"/>
    <property type="match status" value="1"/>
</dbReference>
<dbReference type="PROSITE" id="PS51677">
    <property type="entry name" value="NODB"/>
    <property type="match status" value="1"/>
</dbReference>
<dbReference type="InterPro" id="IPR011330">
    <property type="entry name" value="Glyco_hydro/deAcase_b/a-brl"/>
</dbReference>
<keyword evidence="7" id="KW-1185">Reference proteome</keyword>
<dbReference type="EMBL" id="FWFR01000004">
    <property type="protein sequence ID" value="SLN75247.1"/>
    <property type="molecule type" value="Genomic_DNA"/>
</dbReference>
<reference evidence="6 7" key="1">
    <citation type="submission" date="2017-03" db="EMBL/GenBank/DDBJ databases">
        <authorList>
            <person name="Afonso C.L."/>
            <person name="Miller P.J."/>
            <person name="Scott M.A."/>
            <person name="Spackman E."/>
            <person name="Goraichik I."/>
            <person name="Dimitrov K.M."/>
            <person name="Suarez D.L."/>
            <person name="Swayne D.E."/>
        </authorList>
    </citation>
    <scope>NUCLEOTIDE SEQUENCE [LARGE SCALE GENOMIC DNA]</scope>
    <source>
        <strain evidence="6 7">CECT 7691</strain>
    </source>
</reference>
<gene>
    <name evidence="6" type="primary">pgdA_1</name>
    <name evidence="6" type="ORF">OCH7691_03824</name>
</gene>
<dbReference type="GO" id="GO:0016810">
    <property type="term" value="F:hydrolase activity, acting on carbon-nitrogen (but not peptide) bonds"/>
    <property type="evidence" value="ECO:0007669"/>
    <property type="project" value="InterPro"/>
</dbReference>
<evidence type="ECO:0000256" key="4">
    <source>
        <dbReference type="ARBA" id="ARBA00032976"/>
    </source>
</evidence>
<proteinExistence type="inferred from homology"/>
<dbReference type="SUPFAM" id="SSF88713">
    <property type="entry name" value="Glycoside hydrolase/deacetylase"/>
    <property type="match status" value="1"/>
</dbReference>
<dbReference type="InParanoid" id="A0A1Y5TWD0"/>
<dbReference type="PANTHER" id="PTHR43123">
    <property type="entry name" value="POLYSACCHARIDE DEACETYLASE-RELATED"/>
    <property type="match status" value="1"/>
</dbReference>
<evidence type="ECO:0000256" key="3">
    <source>
        <dbReference type="ARBA" id="ARBA00020071"/>
    </source>
</evidence>
<evidence type="ECO:0000313" key="7">
    <source>
        <dbReference type="Proteomes" id="UP000193200"/>
    </source>
</evidence>
<dbReference type="Pfam" id="PF01522">
    <property type="entry name" value="Polysacc_deac_1"/>
    <property type="match status" value="1"/>
</dbReference>
<dbReference type="InterPro" id="IPR002509">
    <property type="entry name" value="NODB_dom"/>
</dbReference>
<accession>A0A1Y5TWD0</accession>
<organism evidence="6 7">
    <name type="scientific">Oceanibacterium hippocampi</name>
    <dbReference type="NCBI Taxonomy" id="745714"/>
    <lineage>
        <taxon>Bacteria</taxon>
        <taxon>Pseudomonadati</taxon>
        <taxon>Pseudomonadota</taxon>
        <taxon>Alphaproteobacteria</taxon>
        <taxon>Sneathiellales</taxon>
        <taxon>Sneathiellaceae</taxon>
        <taxon>Oceanibacterium</taxon>
    </lineage>
</organism>
<dbReference type="RefSeq" id="WP_085885172.1">
    <property type="nucleotide sequence ID" value="NZ_FWFR01000004.1"/>
</dbReference>
<name>A0A1Y5TWD0_9PROT</name>
<evidence type="ECO:0000259" key="5">
    <source>
        <dbReference type="PROSITE" id="PS51677"/>
    </source>
</evidence>
<feature type="domain" description="NodB homology" evidence="5">
    <location>
        <begin position="71"/>
        <end position="291"/>
    </location>
</feature>
<dbReference type="AlphaFoldDB" id="A0A1Y5TWD0"/>